<proteinExistence type="predicted"/>
<evidence type="ECO:0000256" key="1">
    <source>
        <dbReference type="SAM" id="SignalP"/>
    </source>
</evidence>
<dbReference type="RefSeq" id="WP_104420298.1">
    <property type="nucleotide sequence ID" value="NZ_PTJC01000006.1"/>
</dbReference>
<accession>A0A2S6I3S2</accession>
<protein>
    <submittedName>
        <fullName evidence="3">Putative secreted protein (Por secretion system target)</fullName>
    </submittedName>
</protein>
<reference evidence="3 4" key="1">
    <citation type="submission" date="2018-02" db="EMBL/GenBank/DDBJ databases">
        <title>Genomic Encyclopedia of Archaeal and Bacterial Type Strains, Phase II (KMG-II): from individual species to whole genera.</title>
        <authorList>
            <person name="Goeker M."/>
        </authorList>
    </citation>
    <scope>NUCLEOTIDE SEQUENCE [LARGE SCALE GENOMIC DNA]</scope>
    <source>
        <strain evidence="3 4">DSM 29526</strain>
    </source>
</reference>
<comment type="caution">
    <text evidence="3">The sequence shown here is derived from an EMBL/GenBank/DDBJ whole genome shotgun (WGS) entry which is preliminary data.</text>
</comment>
<feature type="chain" id="PRO_5015760327" evidence="1">
    <location>
        <begin position="20"/>
        <end position="315"/>
    </location>
</feature>
<dbReference type="NCBIfam" id="TIGR04183">
    <property type="entry name" value="Por_Secre_tail"/>
    <property type="match status" value="1"/>
</dbReference>
<keyword evidence="1" id="KW-0732">Signal</keyword>
<gene>
    <name evidence="3" type="ORF">CLV84_2722</name>
</gene>
<dbReference type="EMBL" id="PTJC01000006">
    <property type="protein sequence ID" value="PPK85815.1"/>
    <property type="molecule type" value="Genomic_DNA"/>
</dbReference>
<organism evidence="3 4">
    <name type="scientific">Neolewinella xylanilytica</name>
    <dbReference type="NCBI Taxonomy" id="1514080"/>
    <lineage>
        <taxon>Bacteria</taxon>
        <taxon>Pseudomonadati</taxon>
        <taxon>Bacteroidota</taxon>
        <taxon>Saprospiria</taxon>
        <taxon>Saprospirales</taxon>
        <taxon>Lewinellaceae</taxon>
        <taxon>Neolewinella</taxon>
    </lineage>
</organism>
<dbReference type="AlphaFoldDB" id="A0A2S6I3S2"/>
<dbReference type="InterPro" id="IPR026444">
    <property type="entry name" value="Secre_tail"/>
</dbReference>
<evidence type="ECO:0000259" key="2">
    <source>
        <dbReference type="Pfam" id="PF18962"/>
    </source>
</evidence>
<keyword evidence="4" id="KW-1185">Reference proteome</keyword>
<feature type="signal peptide" evidence="1">
    <location>
        <begin position="1"/>
        <end position="19"/>
    </location>
</feature>
<sequence length="315" mass="34420">MPKPSLFFFLFALLSTSLAAQSSQADSLHAANVAFLDTSAVWSIGGTIDEYRSGVTRIRIAPDSNEINGVWYQNIQVNVLEDSVGYVGSAYFLREADGRVFIVDTTPEAGMPSGQEQVFYDFSVTAGDTIPHPELYADFGRYSNSGYVESIDSVRLADGTWRKRYQLLCKQPGSAPRSRIDTWIEGIGSVYGFMKPAWSCVVDAGPAVLICYARGGEVLFRSLDDCNEFTVSVASGEAPSPIRLYPNPTTGVIEFPALSAGRVAVSVFDGQGRLVVQETIRENRLDLSGLRPGLYHLYLLTDAGERSTGRVILIR</sequence>
<dbReference type="Pfam" id="PF18962">
    <property type="entry name" value="Por_Secre_tail"/>
    <property type="match status" value="1"/>
</dbReference>
<evidence type="ECO:0000313" key="3">
    <source>
        <dbReference type="EMBL" id="PPK85815.1"/>
    </source>
</evidence>
<name>A0A2S6I3S2_9BACT</name>
<evidence type="ECO:0000313" key="4">
    <source>
        <dbReference type="Proteomes" id="UP000237662"/>
    </source>
</evidence>
<feature type="domain" description="Secretion system C-terminal sorting" evidence="2">
    <location>
        <begin position="244"/>
        <end position="305"/>
    </location>
</feature>
<dbReference type="Proteomes" id="UP000237662">
    <property type="component" value="Unassembled WGS sequence"/>
</dbReference>
<dbReference type="OrthoDB" id="667194at2"/>